<dbReference type="AlphaFoldDB" id="A0A1A2ZHM5"/>
<keyword evidence="1" id="KW-0472">Membrane</keyword>
<reference evidence="3" key="1">
    <citation type="submission" date="2016-06" db="EMBL/GenBank/DDBJ databases">
        <authorList>
            <person name="Sutton G."/>
            <person name="Brinkac L."/>
            <person name="Sanka R."/>
            <person name="Adams M."/>
            <person name="Lau E."/>
            <person name="Sam S."/>
            <person name="Sreng N."/>
            <person name="Him V."/>
            <person name="Kerleguer A."/>
            <person name="Cheng S."/>
        </authorList>
    </citation>
    <scope>NUCLEOTIDE SEQUENCE [LARGE SCALE GENOMIC DNA]</scope>
    <source>
        <strain evidence="3">E861</strain>
    </source>
</reference>
<proteinExistence type="predicted"/>
<name>A0A1A2ZHM5_9MYCO</name>
<evidence type="ECO:0000256" key="1">
    <source>
        <dbReference type="SAM" id="Phobius"/>
    </source>
</evidence>
<comment type="caution">
    <text evidence="2">The sequence shown here is derived from an EMBL/GenBank/DDBJ whole genome shotgun (WGS) entry which is preliminary data.</text>
</comment>
<feature type="transmembrane region" description="Helical" evidence="1">
    <location>
        <begin position="12"/>
        <end position="33"/>
    </location>
</feature>
<dbReference type="EMBL" id="LZKJ01000059">
    <property type="protein sequence ID" value="OBI49745.1"/>
    <property type="molecule type" value="Genomic_DNA"/>
</dbReference>
<accession>A0A1A2ZHM5</accession>
<dbReference type="Proteomes" id="UP000093592">
    <property type="component" value="Unassembled WGS sequence"/>
</dbReference>
<sequence>MPVIGPPRPWRWLVAAGLGVLVGVAIGAMIPAVSSHQAHGYRVGDCVVVEPTSGGELHTTRTGCDTDPSFTVAKLADRAGDCAANGYDRFRPPIADAATAKLCLVPNLVAGHCYRLGTAVGVWDLSNCADRGPTTIKVSSRLETDNAQACSSDGYLPARTYPSPPRTYCLAGIT</sequence>
<gene>
    <name evidence="2" type="ORF">A5707_16115</name>
</gene>
<keyword evidence="1" id="KW-0812">Transmembrane</keyword>
<organism evidence="2 3">
    <name type="scientific">Mycobacterium kyorinense</name>
    <dbReference type="NCBI Taxonomy" id="487514"/>
    <lineage>
        <taxon>Bacteria</taxon>
        <taxon>Bacillati</taxon>
        <taxon>Actinomycetota</taxon>
        <taxon>Actinomycetes</taxon>
        <taxon>Mycobacteriales</taxon>
        <taxon>Mycobacteriaceae</taxon>
        <taxon>Mycobacterium</taxon>
    </lineage>
</organism>
<evidence type="ECO:0000313" key="2">
    <source>
        <dbReference type="EMBL" id="OBI49745.1"/>
    </source>
</evidence>
<evidence type="ECO:0008006" key="4">
    <source>
        <dbReference type="Google" id="ProtNLM"/>
    </source>
</evidence>
<keyword evidence="1" id="KW-1133">Transmembrane helix</keyword>
<evidence type="ECO:0000313" key="3">
    <source>
        <dbReference type="Proteomes" id="UP000093592"/>
    </source>
</evidence>
<protein>
    <recommendedName>
        <fullName evidence="4">Pyridine nucleotide-disulfide oxidoreductase</fullName>
    </recommendedName>
</protein>